<dbReference type="InterPro" id="IPR011333">
    <property type="entry name" value="SKP1/BTB/POZ_sf"/>
</dbReference>
<sequence length="282" mass="31854">MVDNIPSEVPEVSNQNSTQQSETEEEAEEEAEEACFRIKVSAKHLTLSSPVFKSLLLGGWKESSTFLDRGSTELAVSGWDLEAFLIVMWMIHSQHKKIPRKVSLELFAKITVIVDYYKCKDAIGFFSDVWLDDLERNSELQNNLACKFSRDQMLWMWITWLFRRGEQFKQSTAVAIKYSKTQISSLGLPLPARLIDQLNTDRERGIESVMTALLKQRSILLGESWPCTYAFQCTSMMLGGLEKNMFANGLIPAPTAPFIGIGYQDLVDKSLESGISTTEADD</sequence>
<dbReference type="Gene3D" id="3.30.710.10">
    <property type="entry name" value="Potassium Channel Kv1.1, Chain A"/>
    <property type="match status" value="1"/>
</dbReference>
<dbReference type="AlphaFoldDB" id="A0A0B8N6V4"/>
<accession>A0A0B8N6V4</accession>
<reference evidence="3" key="1">
    <citation type="journal article" date="2015" name="Genome Announc.">
        <title>Draft genome sequence of Talaromyces cellulolyticus strain Y-94, a source of lignocellulosic biomass-degrading enzymes.</title>
        <authorList>
            <person name="Fujii T."/>
            <person name="Koike H."/>
            <person name="Sawayama S."/>
            <person name="Yano S."/>
            <person name="Inoue H."/>
        </authorList>
    </citation>
    <scope>NUCLEOTIDE SEQUENCE [LARGE SCALE GENOMIC DNA]</scope>
    <source>
        <strain evidence="3">Y-94</strain>
    </source>
</reference>
<gene>
    <name evidence="2" type="ORF">TCE0_047f18053</name>
</gene>
<evidence type="ECO:0000313" key="3">
    <source>
        <dbReference type="Proteomes" id="UP000053095"/>
    </source>
</evidence>
<name>A0A0B8N6V4_TALPI</name>
<protein>
    <recommendedName>
        <fullName evidence="4">BTB domain-containing protein</fullName>
    </recommendedName>
</protein>
<organism evidence="2 3">
    <name type="scientific">Talaromyces pinophilus</name>
    <name type="common">Penicillium pinophilum</name>
    <dbReference type="NCBI Taxonomy" id="128442"/>
    <lineage>
        <taxon>Eukaryota</taxon>
        <taxon>Fungi</taxon>
        <taxon>Dikarya</taxon>
        <taxon>Ascomycota</taxon>
        <taxon>Pezizomycotina</taxon>
        <taxon>Eurotiomycetes</taxon>
        <taxon>Eurotiomycetidae</taxon>
        <taxon>Eurotiales</taxon>
        <taxon>Trichocomaceae</taxon>
        <taxon>Talaromyces</taxon>
        <taxon>Talaromyces sect. Talaromyces</taxon>
    </lineage>
</organism>
<keyword evidence="3" id="KW-1185">Reference proteome</keyword>
<feature type="region of interest" description="Disordered" evidence="1">
    <location>
        <begin position="1"/>
        <end position="28"/>
    </location>
</feature>
<dbReference type="Proteomes" id="UP000053095">
    <property type="component" value="Unassembled WGS sequence"/>
</dbReference>
<evidence type="ECO:0000256" key="1">
    <source>
        <dbReference type="SAM" id="MobiDB-lite"/>
    </source>
</evidence>
<evidence type="ECO:0008006" key="4">
    <source>
        <dbReference type="Google" id="ProtNLM"/>
    </source>
</evidence>
<evidence type="ECO:0000313" key="2">
    <source>
        <dbReference type="EMBL" id="GAM43328.1"/>
    </source>
</evidence>
<dbReference type="EMBL" id="DF933843">
    <property type="protein sequence ID" value="GAM43328.1"/>
    <property type="molecule type" value="Genomic_DNA"/>
</dbReference>
<proteinExistence type="predicted"/>